<evidence type="ECO:0008006" key="7">
    <source>
        <dbReference type="Google" id="ProtNLM"/>
    </source>
</evidence>
<feature type="transmembrane region" description="Helical" evidence="2">
    <location>
        <begin position="399"/>
        <end position="417"/>
    </location>
</feature>
<feature type="transmembrane region" description="Helical" evidence="2">
    <location>
        <begin position="235"/>
        <end position="255"/>
    </location>
</feature>
<dbReference type="EMBL" id="JAUSUG010000001">
    <property type="protein sequence ID" value="MDQ0252671.1"/>
    <property type="molecule type" value="Genomic_DNA"/>
</dbReference>
<evidence type="ECO:0000313" key="6">
    <source>
        <dbReference type="Proteomes" id="UP001230005"/>
    </source>
</evidence>
<keyword evidence="6" id="KW-1185">Reference proteome</keyword>
<name>A0ABT9ZPM5_9BACI</name>
<accession>A0ABT9ZPM5</accession>
<evidence type="ECO:0000259" key="3">
    <source>
        <dbReference type="Pfam" id="PF09972"/>
    </source>
</evidence>
<dbReference type="Proteomes" id="UP001230005">
    <property type="component" value="Unassembled WGS sequence"/>
</dbReference>
<feature type="compositionally biased region" description="Gly residues" evidence="1">
    <location>
        <begin position="570"/>
        <end position="593"/>
    </location>
</feature>
<dbReference type="Pfam" id="PF20990">
    <property type="entry name" value="DUF2207_C"/>
    <property type="match status" value="1"/>
</dbReference>
<feature type="transmembrane region" description="Helical" evidence="2">
    <location>
        <begin position="423"/>
        <end position="441"/>
    </location>
</feature>
<evidence type="ECO:0000256" key="2">
    <source>
        <dbReference type="SAM" id="Phobius"/>
    </source>
</evidence>
<dbReference type="InterPro" id="IPR018702">
    <property type="entry name" value="DUF2207"/>
</dbReference>
<feature type="domain" description="Predicted membrane protein YciQ-like C-terminal" evidence="4">
    <location>
        <begin position="299"/>
        <end position="460"/>
    </location>
</feature>
<keyword evidence="2" id="KW-1133">Transmembrane helix</keyword>
<protein>
    <recommendedName>
        <fullName evidence="7">DUF2207 domain-containing protein</fullName>
    </recommendedName>
</protein>
<organism evidence="5 6">
    <name type="scientific">Evansella vedderi</name>
    <dbReference type="NCBI Taxonomy" id="38282"/>
    <lineage>
        <taxon>Bacteria</taxon>
        <taxon>Bacillati</taxon>
        <taxon>Bacillota</taxon>
        <taxon>Bacilli</taxon>
        <taxon>Bacillales</taxon>
        <taxon>Bacillaceae</taxon>
        <taxon>Evansella</taxon>
    </lineage>
</organism>
<keyword evidence="2" id="KW-0812">Transmembrane</keyword>
<gene>
    <name evidence="5" type="ORF">J2S74_000043</name>
</gene>
<evidence type="ECO:0000259" key="4">
    <source>
        <dbReference type="Pfam" id="PF20990"/>
    </source>
</evidence>
<evidence type="ECO:0000256" key="1">
    <source>
        <dbReference type="SAM" id="MobiDB-lite"/>
    </source>
</evidence>
<comment type="caution">
    <text evidence="5">The sequence shown here is derived from an EMBL/GenBank/DDBJ whole genome shotgun (WGS) entry which is preliminary data.</text>
</comment>
<feature type="region of interest" description="Disordered" evidence="1">
    <location>
        <begin position="560"/>
        <end position="593"/>
    </location>
</feature>
<evidence type="ECO:0000313" key="5">
    <source>
        <dbReference type="EMBL" id="MDQ0252671.1"/>
    </source>
</evidence>
<proteinExistence type="predicted"/>
<feature type="domain" description="DUF2207" evidence="3">
    <location>
        <begin position="27"/>
        <end position="193"/>
    </location>
</feature>
<sequence length="593" mass="65107">MLKRSIFVFIFVLFFFIPMQVLAVDYKITDVEINAYLQEDGNVRVEERHTYSFSGEFGGIIRVLIPKEGSQIANLEAFEGSAVLNVEANETEYRIYRPGADETITVDLVYDIYNGVEVYADVAEFYWPFFDKSNESTYENMTIHVFPPEETVGEVIAFGYDEAFEKEVVLEGGQVQFQMGMVPAKSNGDIRVAYDAALFPAAPIKSDELMRGEILGAQQQLMDEVIAQAERRESVATVGGVVLAVAGLVLLVFLLRAWGAAVGRKQALRRELAEFHGVPEERLSMVGTIFFTNYGQLLPETVAAALLDLVRKGHVKKIDEDRFQLVNRSGLLESEEALVRWLFDEIGSEGEFSFEGLTEYTMDKGNHEKYQLLQADWNKAVRAEVKAAELSEKRAGMRWTAGLFSVILIPFSISFVVNDLIGLFLGALGLLVALLGFALGYHPRTWDGAKIALEWRKFKEQFPKMGADEWQRLSEDDKMRAFIYGLGTNEKSLKKKNESLVKGFKLGSGNRFGRVSDGGASYPGQLGQSWQPGQSATVYGFDPTWIFVAGAASSNFKTAERTTAPATGGDASGGSFGGGGAGTGGGGGGSGAF</sequence>
<dbReference type="InterPro" id="IPR048389">
    <property type="entry name" value="YciQ-like_C"/>
</dbReference>
<keyword evidence="2" id="KW-0472">Membrane</keyword>
<dbReference type="RefSeq" id="WP_307320335.1">
    <property type="nucleotide sequence ID" value="NZ_JAUSUG010000001.1"/>
</dbReference>
<reference evidence="5 6" key="1">
    <citation type="submission" date="2023-07" db="EMBL/GenBank/DDBJ databases">
        <title>Genomic Encyclopedia of Type Strains, Phase IV (KMG-IV): sequencing the most valuable type-strain genomes for metagenomic binning, comparative biology and taxonomic classification.</title>
        <authorList>
            <person name="Goeker M."/>
        </authorList>
    </citation>
    <scope>NUCLEOTIDE SEQUENCE [LARGE SCALE GENOMIC DNA]</scope>
    <source>
        <strain evidence="5 6">DSM 9768</strain>
    </source>
</reference>
<dbReference type="Pfam" id="PF09972">
    <property type="entry name" value="DUF2207"/>
    <property type="match status" value="1"/>
</dbReference>